<evidence type="ECO:0000313" key="7">
    <source>
        <dbReference type="Proteomes" id="UP000029725"/>
    </source>
</evidence>
<dbReference type="SUPFAM" id="SSF47954">
    <property type="entry name" value="Cyclin-like"/>
    <property type="match status" value="1"/>
</dbReference>
<dbReference type="PROSITE" id="PS00292">
    <property type="entry name" value="CYCLINS"/>
    <property type="match status" value="1"/>
</dbReference>
<reference evidence="6 7" key="1">
    <citation type="submission" date="2014-04" db="EMBL/GenBank/DDBJ databases">
        <title>A new species of microsporidia sheds light on the evolution of extreme parasitism.</title>
        <authorList>
            <person name="Haag K.L."/>
            <person name="James T.Y."/>
            <person name="Larsson R."/>
            <person name="Schaer T.M."/>
            <person name="Refardt D."/>
            <person name="Pombert J.-F."/>
            <person name="Ebert D."/>
        </authorList>
    </citation>
    <scope>NUCLEOTIDE SEQUENCE [LARGE SCALE GENOMIC DNA]</scope>
    <source>
        <strain evidence="6 7">UGP3</strain>
        <tissue evidence="6">Spores</tissue>
    </source>
</reference>
<dbReference type="InterPro" id="IPR013763">
    <property type="entry name" value="Cyclin-like_dom"/>
</dbReference>
<name>A0A098VRM1_9MICR</name>
<dbReference type="InterPro" id="IPR006671">
    <property type="entry name" value="Cyclin_N"/>
</dbReference>
<dbReference type="EMBL" id="JMKJ01000287">
    <property type="protein sequence ID" value="KGG51444.1"/>
    <property type="molecule type" value="Genomic_DNA"/>
</dbReference>
<feature type="non-terminal residue" evidence="6">
    <location>
        <position position="91"/>
    </location>
</feature>
<comment type="similarity">
    <text evidence="4">Belongs to the cyclin family.</text>
</comment>
<dbReference type="RefSeq" id="XP_013237880.1">
    <property type="nucleotide sequence ID" value="XM_013382426.1"/>
</dbReference>
<dbReference type="OrthoDB" id="5590282at2759"/>
<keyword evidence="2 4" id="KW-0195">Cyclin</keyword>
<dbReference type="Pfam" id="PF00134">
    <property type="entry name" value="Cyclin_N"/>
    <property type="match status" value="1"/>
</dbReference>
<dbReference type="Proteomes" id="UP000029725">
    <property type="component" value="Unassembled WGS sequence"/>
</dbReference>
<evidence type="ECO:0000256" key="3">
    <source>
        <dbReference type="ARBA" id="ARBA00023306"/>
    </source>
</evidence>
<organism evidence="6 7">
    <name type="scientific">Mitosporidium daphniae</name>
    <dbReference type="NCBI Taxonomy" id="1485682"/>
    <lineage>
        <taxon>Eukaryota</taxon>
        <taxon>Fungi</taxon>
        <taxon>Fungi incertae sedis</taxon>
        <taxon>Microsporidia</taxon>
        <taxon>Mitosporidium</taxon>
    </lineage>
</organism>
<dbReference type="InterPro" id="IPR039361">
    <property type="entry name" value="Cyclin"/>
</dbReference>
<comment type="caution">
    <text evidence="6">The sequence shown here is derived from an EMBL/GenBank/DDBJ whole genome shotgun (WGS) entry which is preliminary data.</text>
</comment>
<proteinExistence type="inferred from homology"/>
<dbReference type="GeneID" id="25259670"/>
<keyword evidence="7" id="KW-1185">Reference proteome</keyword>
<feature type="domain" description="Cyclin-like" evidence="5">
    <location>
        <begin position="17"/>
        <end position="91"/>
    </location>
</feature>
<dbReference type="InterPro" id="IPR036915">
    <property type="entry name" value="Cyclin-like_sf"/>
</dbReference>
<gene>
    <name evidence="6" type="ORF">DI09_359p10</name>
</gene>
<dbReference type="FunFam" id="1.10.472.10:FF:000001">
    <property type="entry name" value="G2/mitotic-specific cyclin"/>
    <property type="match status" value="1"/>
</dbReference>
<evidence type="ECO:0000256" key="1">
    <source>
        <dbReference type="ARBA" id="ARBA00022618"/>
    </source>
</evidence>
<dbReference type="Gene3D" id="1.10.472.10">
    <property type="entry name" value="Cyclin-like"/>
    <property type="match status" value="1"/>
</dbReference>
<accession>A0A098VRM1</accession>
<evidence type="ECO:0000259" key="5">
    <source>
        <dbReference type="SMART" id="SM00385"/>
    </source>
</evidence>
<keyword evidence="1" id="KW-0132">Cell division</keyword>
<protein>
    <submittedName>
        <fullName evidence="6">Putative cyclin superfamily protein</fullName>
    </submittedName>
</protein>
<evidence type="ECO:0000256" key="4">
    <source>
        <dbReference type="RuleBase" id="RU000383"/>
    </source>
</evidence>
<keyword evidence="3" id="KW-0131">Cell cycle</keyword>
<dbReference type="PANTHER" id="PTHR10177">
    <property type="entry name" value="CYCLINS"/>
    <property type="match status" value="1"/>
</dbReference>
<dbReference type="VEuPathDB" id="MicrosporidiaDB:DI09_359p10"/>
<dbReference type="HOGENOM" id="CLU_163678_0_0_1"/>
<sequence length="91" mass="10458">MVNQKEITPKMRSILVDWLVEVVDDYELSFESLHLAINYVDRYLSAKVLPKIFLQLLGISCLLISSKFVEREGMKIKDAVDVCSGCYTQEQ</sequence>
<dbReference type="AlphaFoldDB" id="A0A098VRM1"/>
<evidence type="ECO:0000256" key="2">
    <source>
        <dbReference type="ARBA" id="ARBA00023127"/>
    </source>
</evidence>
<dbReference type="SMART" id="SM00385">
    <property type="entry name" value="CYCLIN"/>
    <property type="match status" value="1"/>
</dbReference>
<evidence type="ECO:0000313" key="6">
    <source>
        <dbReference type="EMBL" id="KGG51444.1"/>
    </source>
</evidence>
<dbReference type="InterPro" id="IPR048258">
    <property type="entry name" value="Cyclins_cyclin-box"/>
</dbReference>
<dbReference type="GO" id="GO:0051301">
    <property type="term" value="P:cell division"/>
    <property type="evidence" value="ECO:0007669"/>
    <property type="project" value="UniProtKB-KW"/>
</dbReference>